<dbReference type="EMBL" id="JABWQV010000007">
    <property type="protein sequence ID" value="MBC3345695.1"/>
    <property type="molecule type" value="Genomic_DNA"/>
</dbReference>
<reference evidence="1 2" key="1">
    <citation type="journal article" date="2020" name="Microorganisms">
        <title>Reliable Identification of Environmental Pseudomonas Isolates Using the rpoD Gene.</title>
        <authorList>
            <consortium name="The Broad Institute Genome Sequencing Platform"/>
            <person name="Girard L."/>
            <person name="Lood C."/>
            <person name="Rokni-Zadeh H."/>
            <person name="van Noort V."/>
            <person name="Lavigne R."/>
            <person name="De Mot R."/>
        </authorList>
    </citation>
    <scope>NUCLEOTIDE SEQUENCE [LARGE SCALE GENOMIC DNA]</scope>
    <source>
        <strain evidence="1 2">SWRI196</strain>
    </source>
</reference>
<accession>A0ABR6UM43</accession>
<proteinExistence type="predicted"/>
<keyword evidence="2" id="KW-1185">Reference proteome</keyword>
<gene>
    <name evidence="1" type="ORF">HU811_03510</name>
</gene>
<dbReference type="Proteomes" id="UP000617171">
    <property type="component" value="Unassembled WGS sequence"/>
</dbReference>
<organism evidence="1 2">
    <name type="scientific">Pseudomonas tehranensis</name>
    <dbReference type="NCBI Taxonomy" id="2745502"/>
    <lineage>
        <taxon>Bacteria</taxon>
        <taxon>Pseudomonadati</taxon>
        <taxon>Pseudomonadota</taxon>
        <taxon>Gammaproteobacteria</taxon>
        <taxon>Pseudomonadales</taxon>
        <taxon>Pseudomonadaceae</taxon>
        <taxon>Pseudomonas</taxon>
    </lineage>
</organism>
<comment type="caution">
    <text evidence="1">The sequence shown here is derived from an EMBL/GenBank/DDBJ whole genome shotgun (WGS) entry which is preliminary data.</text>
</comment>
<evidence type="ECO:0000313" key="2">
    <source>
        <dbReference type="Proteomes" id="UP000617171"/>
    </source>
</evidence>
<name>A0ABR6UM43_9PSED</name>
<protein>
    <submittedName>
        <fullName evidence="1">Uncharacterized protein</fullName>
    </submittedName>
</protein>
<evidence type="ECO:0000313" key="1">
    <source>
        <dbReference type="EMBL" id="MBC3345695.1"/>
    </source>
</evidence>
<dbReference type="RefSeq" id="WP_092398286.1">
    <property type="nucleotide sequence ID" value="NZ_JABWQV010000007.1"/>
</dbReference>
<sequence length="238" mass="26938">MAFSYPISIHFPSLPQDSLRGKLLAVITALKTRHIMAAKLPDCVSELVVDPVSGEWLDTASIATDCVSLEQCLQRYRWLSLEVELRLGQGRYFATLCSFPDGEGTDRGGLQFNFSDRAFPAIFEFEDGTDGQFDAEVKRDFLAVCMTVVRQVDAEAFILLADQGKFHSVSLDEIMQRLTAPQMSLHGRRPGSITGVRERYLSAQRMRELWELPEDDPRCFNAAGYTVLDMIQRFVWKD</sequence>